<comment type="caution">
    <text evidence="2">The sequence shown here is derived from an EMBL/GenBank/DDBJ whole genome shotgun (WGS) entry which is preliminary data.</text>
</comment>
<dbReference type="EMBL" id="LAZR01001030">
    <property type="protein sequence ID" value="KKN52168.1"/>
    <property type="molecule type" value="Genomic_DNA"/>
</dbReference>
<evidence type="ECO:0000256" key="1">
    <source>
        <dbReference type="SAM" id="MobiDB-lite"/>
    </source>
</evidence>
<dbReference type="AlphaFoldDB" id="A0A0F9UEW9"/>
<proteinExistence type="predicted"/>
<protein>
    <submittedName>
        <fullName evidence="2">Uncharacterized protein</fullName>
    </submittedName>
</protein>
<accession>A0A0F9UEW9</accession>
<gene>
    <name evidence="2" type="ORF">LCGC14_0615180</name>
</gene>
<reference evidence="2" key="1">
    <citation type="journal article" date="2015" name="Nature">
        <title>Complex archaea that bridge the gap between prokaryotes and eukaryotes.</title>
        <authorList>
            <person name="Spang A."/>
            <person name="Saw J.H."/>
            <person name="Jorgensen S.L."/>
            <person name="Zaremba-Niedzwiedzka K."/>
            <person name="Martijn J."/>
            <person name="Lind A.E."/>
            <person name="van Eijk R."/>
            <person name="Schleper C."/>
            <person name="Guy L."/>
            <person name="Ettema T.J."/>
        </authorList>
    </citation>
    <scope>NUCLEOTIDE SEQUENCE</scope>
</reference>
<organism evidence="2">
    <name type="scientific">marine sediment metagenome</name>
    <dbReference type="NCBI Taxonomy" id="412755"/>
    <lineage>
        <taxon>unclassified sequences</taxon>
        <taxon>metagenomes</taxon>
        <taxon>ecological metagenomes</taxon>
    </lineage>
</organism>
<feature type="region of interest" description="Disordered" evidence="1">
    <location>
        <begin position="105"/>
        <end position="132"/>
    </location>
</feature>
<evidence type="ECO:0000313" key="2">
    <source>
        <dbReference type="EMBL" id="KKN52168.1"/>
    </source>
</evidence>
<name>A0A0F9UEW9_9ZZZZ</name>
<feature type="compositionally biased region" description="Basic and acidic residues" evidence="1">
    <location>
        <begin position="120"/>
        <end position="132"/>
    </location>
</feature>
<sequence length="132" mass="15225">MKCGNCKSETGHMIGKIVEGKYIEYCPNCSNLSEIPPKIDYASPKTKQRQQWQREKMAKDIMQPWEVKKGQTYKGYQPNKEFIKAYRGNPDKLSMYTEKELKDSGLVSKKDAKTATTKGKFKDSKRIASEFK</sequence>